<reference evidence="5 7" key="1">
    <citation type="journal article" date="2015" name="Genome Announc.">
        <title>Complete genome sequences for 35 biothreat assay-relevant bacillus species.</title>
        <authorList>
            <person name="Johnson S.L."/>
            <person name="Daligault H.E."/>
            <person name="Davenport K.W."/>
            <person name="Jaissle J."/>
            <person name="Frey K.G."/>
            <person name="Ladner J.T."/>
            <person name="Broomall S.M."/>
            <person name="Bishop-Lilly K.A."/>
            <person name="Bruce D.C."/>
            <person name="Gibbons H.S."/>
            <person name="Coyne S.R."/>
            <person name="Lo C.C."/>
            <person name="Meincke L."/>
            <person name="Munk A.C."/>
            <person name="Koroleva G.I."/>
            <person name="Rosenzweig C.N."/>
            <person name="Palacios G.F."/>
            <person name="Redden C.L."/>
            <person name="Minogue T.D."/>
            <person name="Chain P.S."/>
        </authorList>
    </citation>
    <scope>NUCLEOTIDE SEQUENCE [LARGE SCALE GENOMIC DNA]</scope>
    <source>
        <strain evidence="5 7">HD1011</strain>
    </source>
</reference>
<evidence type="ECO:0000256" key="2">
    <source>
        <dbReference type="ARBA" id="ARBA00022676"/>
    </source>
</evidence>
<dbReference type="PANTHER" id="PTHR43398:SF1">
    <property type="entry name" value="DOLICHOL-PHOSPHATE MANNOSYLTRANSFERASE SUBUNIT 1"/>
    <property type="match status" value="1"/>
</dbReference>
<dbReference type="AlphaFoldDB" id="A0A0B5NUM6"/>
<dbReference type="PANTHER" id="PTHR43398">
    <property type="entry name" value="DOLICHOL-PHOSPHATE MANNOSYLTRANSFERASE SUBUNIT 1"/>
    <property type="match status" value="1"/>
</dbReference>
<evidence type="ECO:0000259" key="4">
    <source>
        <dbReference type="Pfam" id="PF00535"/>
    </source>
</evidence>
<keyword evidence="3 6" id="KW-0808">Transferase</keyword>
<dbReference type="Pfam" id="PF00535">
    <property type="entry name" value="Glycos_transf_2"/>
    <property type="match status" value="2"/>
</dbReference>
<dbReference type="FunFam" id="3.90.550.10:FF:000134">
    <property type="entry name" value="Glycosyl transferase family 2"/>
    <property type="match status" value="1"/>
</dbReference>
<dbReference type="InterPro" id="IPR001173">
    <property type="entry name" value="Glyco_trans_2-like"/>
</dbReference>
<keyword evidence="2" id="KW-0328">Glycosyltransferase</keyword>
<proteinExistence type="inferred from homology"/>
<dbReference type="RefSeq" id="WP_000335259.1">
    <property type="nucleotide sequence ID" value="NZ_CP009335.1"/>
</dbReference>
<dbReference type="Proteomes" id="UP000031876">
    <property type="component" value="Chromosome"/>
</dbReference>
<dbReference type="InterPro" id="IPR039528">
    <property type="entry name" value="DPM1-like"/>
</dbReference>
<evidence type="ECO:0000256" key="1">
    <source>
        <dbReference type="ARBA" id="ARBA00006739"/>
    </source>
</evidence>
<evidence type="ECO:0000313" key="6">
    <source>
        <dbReference type="EMBL" id="QKH27748.1"/>
    </source>
</evidence>
<dbReference type="Proteomes" id="UP000501107">
    <property type="component" value="Chromosome"/>
</dbReference>
<gene>
    <name evidence="5" type="ORF">BF38_4174</name>
    <name evidence="6" type="ORF">FOC89_28620</name>
</gene>
<comment type="similarity">
    <text evidence="1">Belongs to the glycosyltransferase 2 family.</text>
</comment>
<reference evidence="6 8" key="2">
    <citation type="submission" date="2020-05" db="EMBL/GenBank/DDBJ databases">
        <title>FDA dAtabase for Regulatory Grade micrObial Sequences (FDA-ARGOS): Supporting development and validation of Infectious Disease Dx tests.</title>
        <authorList>
            <person name="Nelson B."/>
            <person name="Plummer A."/>
            <person name="Tallon L."/>
            <person name="Sadzewicz L."/>
            <person name="Zhao X."/>
            <person name="Vavikolanu K."/>
            <person name="Mehta A."/>
            <person name="Aluvathingal J."/>
            <person name="Nadendla S."/>
            <person name="Myers T."/>
            <person name="Yan Y."/>
            <person name="Sichtig H."/>
        </authorList>
    </citation>
    <scope>NUCLEOTIDE SEQUENCE [LARGE SCALE GENOMIC DNA]</scope>
    <source>
        <strain evidence="6 8">FDAARGOS_795</strain>
    </source>
</reference>
<protein>
    <submittedName>
        <fullName evidence="5">Glycosyl transferase 2 family protein</fullName>
    </submittedName>
    <submittedName>
        <fullName evidence="6">Glycosyltransferase</fullName>
    </submittedName>
</protein>
<accession>A0A0B5NUM6</accession>
<dbReference type="SUPFAM" id="SSF53448">
    <property type="entry name" value="Nucleotide-diphospho-sugar transferases"/>
    <property type="match status" value="2"/>
</dbReference>
<dbReference type="EMBL" id="CP009335">
    <property type="protein sequence ID" value="AJG77147.1"/>
    <property type="molecule type" value="Genomic_DNA"/>
</dbReference>
<feature type="domain" description="Glycosyltransferase 2-like" evidence="4">
    <location>
        <begin position="267"/>
        <end position="383"/>
    </location>
</feature>
<feature type="domain" description="Glycosyltransferase 2-like" evidence="4">
    <location>
        <begin position="7"/>
        <end position="124"/>
    </location>
</feature>
<organism evidence="6 8">
    <name type="scientific">Bacillus thuringiensis</name>
    <dbReference type="NCBI Taxonomy" id="1428"/>
    <lineage>
        <taxon>Bacteria</taxon>
        <taxon>Bacillati</taxon>
        <taxon>Bacillota</taxon>
        <taxon>Bacilli</taxon>
        <taxon>Bacillales</taxon>
        <taxon>Bacillaceae</taxon>
        <taxon>Bacillus</taxon>
        <taxon>Bacillus cereus group</taxon>
    </lineage>
</organism>
<dbReference type="EMBL" id="CP053980">
    <property type="protein sequence ID" value="QKH27748.1"/>
    <property type="molecule type" value="Genomic_DNA"/>
</dbReference>
<dbReference type="Gene3D" id="3.90.550.10">
    <property type="entry name" value="Spore Coat Polysaccharide Biosynthesis Protein SpsA, Chain A"/>
    <property type="match status" value="2"/>
</dbReference>
<evidence type="ECO:0000313" key="7">
    <source>
        <dbReference type="Proteomes" id="UP000031876"/>
    </source>
</evidence>
<dbReference type="InterPro" id="IPR029044">
    <property type="entry name" value="Nucleotide-diphossugar_trans"/>
</dbReference>
<dbReference type="GO" id="GO:0004582">
    <property type="term" value="F:dolichyl-phosphate beta-D-mannosyltransferase activity"/>
    <property type="evidence" value="ECO:0007669"/>
    <property type="project" value="InterPro"/>
</dbReference>
<sequence length="498" mass="56585">MCKNPISIIIRIQHNIRVLPEILKACEQLQPLEIILTINGYIDDSIDIAKSYNCKIIKLEKPTEPNNCYVIGAKKAKGKYLLFLDANYIIHPSLLIPFLQPLLDESADVVLNNLDDFFYQKQKPTIEMIWQQVTNHFFHRPDLNINSILFPPYAITKETLEAINPESLLNPILAQMKIIKNKFRISNHCKIAIPQIPSFPSKQLNCYHLEAIENWVNILQDPRGNYTDNNRRRDIILELQNGEQRAIPKIITGKEFYSNTYGNKQLSIIIPVQNEEKTIESIIFEVQKLKPLEIILIVNGSTDKTEELAKNCGATVITYKEVLGIDTGRAVGAYFAKGDILLFIDGDFLIPSSDLLPFVQSVQNGTDLALNKLEHYYMYRLPYTIVTACKYAVNLACNRKDLGMGSTTAVPHAFSRKCIDTIGFHSLLSPTLSQVKTILAGLHVQKVHSVDVDKINRVRPEKHFSKEGYLSLATQQIIGDHIEAIYYIAEQKRGTECF</sequence>
<evidence type="ECO:0000256" key="3">
    <source>
        <dbReference type="ARBA" id="ARBA00022679"/>
    </source>
</evidence>
<evidence type="ECO:0000313" key="8">
    <source>
        <dbReference type="Proteomes" id="UP000501107"/>
    </source>
</evidence>
<evidence type="ECO:0000313" key="5">
    <source>
        <dbReference type="EMBL" id="AJG77147.1"/>
    </source>
</evidence>
<dbReference type="KEGG" id="btw:BF38_4174"/>
<dbReference type="GO" id="GO:0016020">
    <property type="term" value="C:membrane"/>
    <property type="evidence" value="ECO:0007669"/>
    <property type="project" value="GOC"/>
</dbReference>
<name>A0A0B5NUM6_BACTU</name>
<dbReference type="GO" id="GO:0009247">
    <property type="term" value="P:glycolipid biosynthetic process"/>
    <property type="evidence" value="ECO:0007669"/>
    <property type="project" value="TreeGrafter"/>
</dbReference>